<keyword evidence="2" id="KW-1185">Reference proteome</keyword>
<protein>
    <submittedName>
        <fullName evidence="1">Uncharacterized protein</fullName>
    </submittedName>
</protein>
<gene>
    <name evidence="1" type="ORF">VNO77_19193</name>
</gene>
<comment type="caution">
    <text evidence="1">The sequence shown here is derived from an EMBL/GenBank/DDBJ whole genome shotgun (WGS) entry which is preliminary data.</text>
</comment>
<proteinExistence type="predicted"/>
<organism evidence="1 2">
    <name type="scientific">Canavalia gladiata</name>
    <name type="common">Sword bean</name>
    <name type="synonym">Dolichos gladiatus</name>
    <dbReference type="NCBI Taxonomy" id="3824"/>
    <lineage>
        <taxon>Eukaryota</taxon>
        <taxon>Viridiplantae</taxon>
        <taxon>Streptophyta</taxon>
        <taxon>Embryophyta</taxon>
        <taxon>Tracheophyta</taxon>
        <taxon>Spermatophyta</taxon>
        <taxon>Magnoliopsida</taxon>
        <taxon>eudicotyledons</taxon>
        <taxon>Gunneridae</taxon>
        <taxon>Pentapetalae</taxon>
        <taxon>rosids</taxon>
        <taxon>fabids</taxon>
        <taxon>Fabales</taxon>
        <taxon>Fabaceae</taxon>
        <taxon>Papilionoideae</taxon>
        <taxon>50 kb inversion clade</taxon>
        <taxon>NPAAA clade</taxon>
        <taxon>indigoferoid/millettioid clade</taxon>
        <taxon>Phaseoleae</taxon>
        <taxon>Canavalia</taxon>
    </lineage>
</organism>
<name>A0AAN9LMX5_CANGL</name>
<accession>A0AAN9LMX5</accession>
<dbReference type="Proteomes" id="UP001367508">
    <property type="component" value="Unassembled WGS sequence"/>
</dbReference>
<reference evidence="1 2" key="1">
    <citation type="submission" date="2024-01" db="EMBL/GenBank/DDBJ databases">
        <title>The genomes of 5 underutilized Papilionoideae crops provide insights into root nodulation and disease resistanc.</title>
        <authorList>
            <person name="Jiang F."/>
        </authorList>
    </citation>
    <scope>NUCLEOTIDE SEQUENCE [LARGE SCALE GENOMIC DNA]</scope>
    <source>
        <strain evidence="1">LVBAO_FW01</strain>
        <tissue evidence="1">Leaves</tissue>
    </source>
</reference>
<dbReference type="AlphaFoldDB" id="A0AAN9LMX5"/>
<evidence type="ECO:0000313" key="1">
    <source>
        <dbReference type="EMBL" id="KAK7338576.1"/>
    </source>
</evidence>
<sequence length="125" mass="14597">MHPGPPLEQSDQYRFKYMHASWSRGTQGHLTPAASVIWRSIYGCNTYHQPFSRERCVRNFQAWPIDKPLVLKLAQSIHGRRASSNQDIHIKAQNKHLRHRLMESYSLSPLIHKQFSFGVESMIIQ</sequence>
<dbReference type="EMBL" id="JAYMYQ010000004">
    <property type="protein sequence ID" value="KAK7338576.1"/>
    <property type="molecule type" value="Genomic_DNA"/>
</dbReference>
<evidence type="ECO:0000313" key="2">
    <source>
        <dbReference type="Proteomes" id="UP001367508"/>
    </source>
</evidence>